<accession>A0A9X4NZ90</accession>
<dbReference type="Proteomes" id="UP001153199">
    <property type="component" value="Unassembled WGS sequence"/>
</dbReference>
<feature type="transmembrane region" description="Helical" evidence="1">
    <location>
        <begin position="84"/>
        <end position="102"/>
    </location>
</feature>
<keyword evidence="1" id="KW-0472">Membrane</keyword>
<gene>
    <name evidence="2" type="ORF">NF717_05225</name>
</gene>
<keyword evidence="1" id="KW-0812">Transmembrane</keyword>
<dbReference type="EMBL" id="JAMWFV010000004">
    <property type="protein sequence ID" value="MDG6145058.1"/>
    <property type="molecule type" value="Genomic_DNA"/>
</dbReference>
<evidence type="ECO:0000313" key="2">
    <source>
        <dbReference type="EMBL" id="MDG6145058.1"/>
    </source>
</evidence>
<evidence type="ECO:0000256" key="1">
    <source>
        <dbReference type="SAM" id="Phobius"/>
    </source>
</evidence>
<keyword evidence="3" id="KW-1185">Reference proteome</keyword>
<proteinExistence type="predicted"/>
<organism evidence="2 3">
    <name type="scientific">Lactococcus formosensis</name>
    <dbReference type="NCBI Taxonomy" id="1281486"/>
    <lineage>
        <taxon>Bacteria</taxon>
        <taxon>Bacillati</taxon>
        <taxon>Bacillota</taxon>
        <taxon>Bacilli</taxon>
        <taxon>Lactobacillales</taxon>
        <taxon>Streptococcaceae</taxon>
        <taxon>Lactococcus</taxon>
    </lineage>
</organism>
<dbReference type="RefSeq" id="WP_279359811.1">
    <property type="nucleotide sequence ID" value="NZ_JAMWDY010000003.1"/>
</dbReference>
<protein>
    <submittedName>
        <fullName evidence="2">Uncharacterized protein</fullName>
    </submittedName>
</protein>
<name>A0A9X4NZ90_9LACT</name>
<reference evidence="2" key="1">
    <citation type="submission" date="2022-06" db="EMBL/GenBank/DDBJ databases">
        <title>Lactococcus from bovine mastitis in China.</title>
        <authorList>
            <person name="Lin Y."/>
            <person name="Han B."/>
        </authorList>
    </citation>
    <scope>NUCLEOTIDE SEQUENCE</scope>
    <source>
        <strain evidence="2">Ningxia-I-26</strain>
    </source>
</reference>
<evidence type="ECO:0000313" key="3">
    <source>
        <dbReference type="Proteomes" id="UP001153199"/>
    </source>
</evidence>
<sequence>MNLKAFMCNKCGSSELEKISNKEWQCLYCRTKYYQEQSPQKEESIRQNDSILDNETSDIEELSALVQKEYNPWSDPSQHLKGKLTLVLFVIFIWVIVIFLFIF</sequence>
<comment type="caution">
    <text evidence="2">The sequence shown here is derived from an EMBL/GenBank/DDBJ whole genome shotgun (WGS) entry which is preliminary data.</text>
</comment>
<keyword evidence="1" id="KW-1133">Transmembrane helix</keyword>
<dbReference type="AlphaFoldDB" id="A0A9X4NZ90"/>